<reference evidence="1 4" key="1">
    <citation type="submission" date="2021-01" db="EMBL/GenBank/DDBJ databases">
        <title>Diatom-associated Roseobacters Show Island Model of Population Structure.</title>
        <authorList>
            <person name="Qu L."/>
            <person name="Feng X."/>
            <person name="Chen Y."/>
            <person name="Li L."/>
            <person name="Wang X."/>
            <person name="Hu Z."/>
            <person name="Wang H."/>
            <person name="Luo H."/>
        </authorList>
    </citation>
    <scope>NUCLEOTIDE SEQUENCE</scope>
    <source>
        <strain evidence="2 4">CC28-63</strain>
        <strain evidence="1">CC28-69</strain>
    </source>
</reference>
<dbReference type="EMBL" id="JAFBXE010000048">
    <property type="protein sequence ID" value="MBM2415309.1"/>
    <property type="molecule type" value="Genomic_DNA"/>
</dbReference>
<dbReference type="AlphaFoldDB" id="A0A9Q2PF64"/>
<name>A0A9Q2PF64_9RHOB</name>
<evidence type="ECO:0000313" key="4">
    <source>
        <dbReference type="Proteomes" id="UP000809440"/>
    </source>
</evidence>
<proteinExistence type="predicted"/>
<evidence type="ECO:0000313" key="1">
    <source>
        <dbReference type="EMBL" id="MBM2415309.1"/>
    </source>
</evidence>
<protein>
    <submittedName>
        <fullName evidence="1">Uncharacterized protein</fullName>
    </submittedName>
</protein>
<dbReference type="Proteomes" id="UP000809440">
    <property type="component" value="Unassembled WGS sequence"/>
</dbReference>
<organism evidence="1 3">
    <name type="scientific">Marivita cryptomonadis</name>
    <dbReference type="NCBI Taxonomy" id="505252"/>
    <lineage>
        <taxon>Bacteria</taxon>
        <taxon>Pseudomonadati</taxon>
        <taxon>Pseudomonadota</taxon>
        <taxon>Alphaproteobacteria</taxon>
        <taxon>Rhodobacterales</taxon>
        <taxon>Roseobacteraceae</taxon>
        <taxon>Marivita</taxon>
    </lineage>
</organism>
<sequence length="167" mass="18576">MTDDELEIMRADGISLSTPSYLEIRLNALFSADLLTFDEVQIILDQSPFKTQLDTRQNMFWLVSSRLPMEDEGVKPLLATWGGEVASMHLQDNDLLAKLQSIGRPRMIEVCAPLSATNKTYSAACSVVAAYALQHGWPSEDGVFDFYVTKDLPADALLNVFTQENAE</sequence>
<evidence type="ECO:0000313" key="2">
    <source>
        <dbReference type="EMBL" id="MBM2419986.1"/>
    </source>
</evidence>
<comment type="caution">
    <text evidence="1">The sequence shown here is derived from an EMBL/GenBank/DDBJ whole genome shotgun (WGS) entry which is preliminary data.</text>
</comment>
<gene>
    <name evidence="1" type="ORF">JQX41_23710</name>
    <name evidence="2" type="ORF">JQX48_23760</name>
</gene>
<keyword evidence="4" id="KW-1185">Reference proteome</keyword>
<evidence type="ECO:0000313" key="3">
    <source>
        <dbReference type="Proteomes" id="UP000755667"/>
    </source>
</evidence>
<dbReference type="RefSeq" id="WP_138488028.1">
    <property type="nucleotide sequence ID" value="NZ_JAFBWV010000047.1"/>
</dbReference>
<dbReference type="EMBL" id="JAFBXF010000048">
    <property type="protein sequence ID" value="MBM2419986.1"/>
    <property type="molecule type" value="Genomic_DNA"/>
</dbReference>
<dbReference type="Proteomes" id="UP000755667">
    <property type="component" value="Unassembled WGS sequence"/>
</dbReference>
<accession>A0A9Q2PF64</accession>